<accession>M0AG34</accession>
<gene>
    <name evidence="1" type="ORF">C481_19866</name>
</gene>
<dbReference type="OrthoDB" id="264949at2157"/>
<dbReference type="AlphaFoldDB" id="M0AG34"/>
<dbReference type="InterPro" id="IPR027417">
    <property type="entry name" value="P-loop_NTPase"/>
</dbReference>
<evidence type="ECO:0000313" key="1">
    <source>
        <dbReference type="EMBL" id="ELY97346.1"/>
    </source>
</evidence>
<comment type="caution">
    <text evidence="1">The sequence shown here is derived from an EMBL/GenBank/DDBJ whole genome shotgun (WGS) entry which is preliminary data.</text>
</comment>
<sequence length="692" mass="76845">MSAIGHTMSELPGELHLFSPTGPPIEERVAPIFVECLSEHDVGDILVLKRFPTGIETFTDILATHVDTVERPEVMSLTRFARTILEASPQNPTLVSQHERAAVLASVLSEYEWADSFLQQASAFDAFEDDVGRFTLAAAWQNQNVDPNDSSLTELFDFTAHLQEVLATNGYAERASIIPRALEYLEAETARPPILDQFDVILTVEVEEFSALERRFLAAASTDTDLVCVGERHGSIQRVRNEPGDITDHLRMETIDHDSSRPISGPAQVAAYLTTGEAPQLAATDGLFEITEETFADQVQTVAEEIERRRTTEGWSYDEFAVVLKDSSSPIQETVRILQQAGIPTASITTSALSDDPAARELYHVARSLESGGDDQSRTLLEARVPDFTTILDDDELATEPVSNALTTWVLDTDLKQRVAANESRLEARIQFQHIGRILDLARFVEDCPLLDSSWDAFCQALERAFRYSAPDFYSEVDVKEGGVLVDSARVVKNASWKAVFVLNVVEEEYPAVPRFSSLFPIAQLKSLPEYPAVTSPTRDEVRETFPTADDDINHPFSAYYTELSRRLLAVGANAATDQLYFCTYTENAADPGKYKQPSRFLQQLRDQFEFDSITHEDVHSQGRAATRVLSSVDRALQDVRTAPVTGGDVDLNAIETQFGAIQQLLDETDDPGLEAAFEAHVDFAEGRVRRD</sequence>
<dbReference type="Proteomes" id="UP000011554">
    <property type="component" value="Unassembled WGS sequence"/>
</dbReference>
<name>M0AG34_NATA1</name>
<organism evidence="1 2">
    <name type="scientific">Natrialba asiatica (strain ATCC 700177 / DSM 12278 / JCM 9576 / FERM P-10747 / NBRC 102637 / 172P1)</name>
    <dbReference type="NCBI Taxonomy" id="29540"/>
    <lineage>
        <taxon>Archaea</taxon>
        <taxon>Methanobacteriati</taxon>
        <taxon>Methanobacteriota</taxon>
        <taxon>Stenosarchaea group</taxon>
        <taxon>Halobacteria</taxon>
        <taxon>Halobacteriales</taxon>
        <taxon>Natrialbaceae</taxon>
        <taxon>Natrialba</taxon>
    </lineage>
</organism>
<proteinExistence type="predicted"/>
<protein>
    <recommendedName>
        <fullName evidence="3">UvrD/REP helicase</fullName>
    </recommendedName>
</protein>
<dbReference type="RefSeq" id="WP_006111071.1">
    <property type="nucleotide sequence ID" value="NZ_AOIO01000041.1"/>
</dbReference>
<keyword evidence="2" id="KW-1185">Reference proteome</keyword>
<dbReference type="EMBL" id="AOIO01000041">
    <property type="protein sequence ID" value="ELY97346.1"/>
    <property type="molecule type" value="Genomic_DNA"/>
</dbReference>
<evidence type="ECO:0008006" key="3">
    <source>
        <dbReference type="Google" id="ProtNLM"/>
    </source>
</evidence>
<reference evidence="1 2" key="1">
    <citation type="journal article" date="2014" name="PLoS Genet.">
        <title>Phylogenetically driven sequencing of extremely halophilic archaea reveals strategies for static and dynamic osmo-response.</title>
        <authorList>
            <person name="Becker E.A."/>
            <person name="Seitzer P.M."/>
            <person name="Tritt A."/>
            <person name="Larsen D."/>
            <person name="Krusor M."/>
            <person name="Yao A.I."/>
            <person name="Wu D."/>
            <person name="Madern D."/>
            <person name="Eisen J.A."/>
            <person name="Darling A.E."/>
            <person name="Facciotti M.T."/>
        </authorList>
    </citation>
    <scope>NUCLEOTIDE SEQUENCE [LARGE SCALE GENOMIC DNA]</scope>
    <source>
        <strain evidence="1 2">DSM 12278</strain>
    </source>
</reference>
<dbReference type="STRING" id="29540.C481_19866"/>
<dbReference type="SUPFAM" id="SSF52540">
    <property type="entry name" value="P-loop containing nucleoside triphosphate hydrolases"/>
    <property type="match status" value="1"/>
</dbReference>
<evidence type="ECO:0000313" key="2">
    <source>
        <dbReference type="Proteomes" id="UP000011554"/>
    </source>
</evidence>
<dbReference type="eggNOG" id="arCOG00802">
    <property type="taxonomic scope" value="Archaea"/>
</dbReference>
<dbReference type="PATRIC" id="fig|29540.5.peg.4047"/>